<dbReference type="InterPro" id="IPR027417">
    <property type="entry name" value="P-loop_NTPase"/>
</dbReference>
<dbReference type="Proteomes" id="UP000004259">
    <property type="component" value="Unassembled WGS sequence"/>
</dbReference>
<dbReference type="Gene3D" id="3.40.50.300">
    <property type="entry name" value="P-loop containing nucleotide triphosphate hydrolases"/>
    <property type="match status" value="1"/>
</dbReference>
<evidence type="ECO:0000256" key="3">
    <source>
        <dbReference type="ARBA" id="ARBA00022692"/>
    </source>
</evidence>
<gene>
    <name evidence="11" type="ORF">CUS_6816</name>
</gene>
<dbReference type="Gene3D" id="1.20.1560.10">
    <property type="entry name" value="ABC transporter type 1, transmembrane domain"/>
    <property type="match status" value="1"/>
</dbReference>
<dbReference type="PROSITE" id="PS50893">
    <property type="entry name" value="ABC_TRANSPORTER_2"/>
    <property type="match status" value="1"/>
</dbReference>
<dbReference type="EMBL" id="ADKM02000075">
    <property type="protein sequence ID" value="EGC03124.1"/>
    <property type="molecule type" value="Genomic_DNA"/>
</dbReference>
<evidence type="ECO:0000259" key="9">
    <source>
        <dbReference type="PROSITE" id="PS50893"/>
    </source>
</evidence>
<dbReference type="AlphaFoldDB" id="E9SC00"/>
<dbReference type="PROSITE" id="PS50929">
    <property type="entry name" value="ABC_TM1F"/>
    <property type="match status" value="1"/>
</dbReference>
<dbReference type="InterPro" id="IPR036640">
    <property type="entry name" value="ABC1_TM_sf"/>
</dbReference>
<evidence type="ECO:0000256" key="8">
    <source>
        <dbReference type="SAM" id="Phobius"/>
    </source>
</evidence>
<dbReference type="SMART" id="SM00382">
    <property type="entry name" value="AAA"/>
    <property type="match status" value="1"/>
</dbReference>
<dbReference type="InterPro" id="IPR017871">
    <property type="entry name" value="ABC_transporter-like_CS"/>
</dbReference>
<evidence type="ECO:0000256" key="5">
    <source>
        <dbReference type="ARBA" id="ARBA00022840"/>
    </source>
</evidence>
<feature type="domain" description="ABC transporter" evidence="9">
    <location>
        <begin position="334"/>
        <end position="567"/>
    </location>
</feature>
<keyword evidence="7 8" id="KW-0472">Membrane</keyword>
<evidence type="ECO:0000256" key="2">
    <source>
        <dbReference type="ARBA" id="ARBA00022448"/>
    </source>
</evidence>
<evidence type="ECO:0000256" key="4">
    <source>
        <dbReference type="ARBA" id="ARBA00022741"/>
    </source>
</evidence>
<keyword evidence="6 8" id="KW-1133">Transmembrane helix</keyword>
<dbReference type="SUPFAM" id="SSF90123">
    <property type="entry name" value="ABC transporter transmembrane region"/>
    <property type="match status" value="1"/>
</dbReference>
<feature type="transmembrane region" description="Helical" evidence="8">
    <location>
        <begin position="56"/>
        <end position="74"/>
    </location>
</feature>
<proteinExistence type="predicted"/>
<feature type="transmembrane region" description="Helical" evidence="8">
    <location>
        <begin position="160"/>
        <end position="177"/>
    </location>
</feature>
<dbReference type="PROSITE" id="PS00211">
    <property type="entry name" value="ABC_TRANSPORTER_1"/>
    <property type="match status" value="1"/>
</dbReference>
<keyword evidence="4" id="KW-0547">Nucleotide-binding</keyword>
<dbReference type="PANTHER" id="PTHR24221">
    <property type="entry name" value="ATP-BINDING CASSETTE SUB-FAMILY B"/>
    <property type="match status" value="1"/>
</dbReference>
<keyword evidence="12" id="KW-1185">Reference proteome</keyword>
<dbReference type="FunFam" id="3.40.50.300:FF:000287">
    <property type="entry name" value="Multidrug ABC transporter ATP-binding protein"/>
    <property type="match status" value="1"/>
</dbReference>
<keyword evidence="3 8" id="KW-0812">Transmembrane</keyword>
<reference evidence="11 12" key="1">
    <citation type="submission" date="2011-02" db="EMBL/GenBank/DDBJ databases">
        <authorList>
            <person name="Nelson K.E."/>
            <person name="Sutton G."/>
            <person name="Torralba M."/>
            <person name="Durkin S."/>
            <person name="Harkins D."/>
            <person name="Montgomery R."/>
            <person name="Ziemer C."/>
            <person name="Klaassens E."/>
            <person name="Ocuiv P."/>
            <person name="Morrison M."/>
        </authorList>
    </citation>
    <scope>NUCLEOTIDE SEQUENCE [LARGE SCALE GENOMIC DNA]</scope>
    <source>
        <strain evidence="11 12">8</strain>
    </source>
</reference>
<comment type="subcellular location">
    <subcellularLocation>
        <location evidence="1">Cell membrane</location>
        <topology evidence="1">Multi-pass membrane protein</topology>
    </subcellularLocation>
</comment>
<evidence type="ECO:0000256" key="7">
    <source>
        <dbReference type="ARBA" id="ARBA00023136"/>
    </source>
</evidence>
<evidence type="ECO:0000259" key="10">
    <source>
        <dbReference type="PROSITE" id="PS50929"/>
    </source>
</evidence>
<evidence type="ECO:0000256" key="6">
    <source>
        <dbReference type="ARBA" id="ARBA00022989"/>
    </source>
</evidence>
<sequence>MIGAFKKIWDFAGSEQKNIKRSIVLALLHSIFYALQFAAVYVVLKALTSGDTSKRTALYAFGIMILSIGGRIVLNTFSQLQRVHAGYFMVANKRISIGNKLRSVPMGYFNKNNLGQMTAITTTTLTDVENTAPVVLVTVLGGFINSVVFALSVLLFDWRIGIIVFIGMAAFIWTTSLQEKHSRKSAPERQRAQETLVEKVLEAVQGISVIKCFHLGEKAGSAVNSAIEDSCNKNLAIEKQMTPYQIFQQIVLNLFAVIIMIVTAALYVNGTMGLADAMMMFVAAFMVFEQMKSAGISIATLRIAESSIDKANETDNVPVMDEGGRDIVPKTHDIAFENVSFSYGERKILDGVSFNVKQKTTTAIVGPSGSGKTTMCSLIARFWDVNGGKVTIGGEDVRDFTLDSLMKNISMVFQNVYLFSDTVENNIKFGRPNATREQVVEAAKKACCHDFIMQLPNGYETVLEEGGASLSGGERQRLSIARAILKNSPIIILDEATANVDPENEDRLQAAIEALMKDKTIIMIAHRLKTVRKADQILVLDGGHIVQKGTHAELAAQDGIYSRFITQRQQAESWHIAGQKT</sequence>
<dbReference type="SUPFAM" id="SSF52540">
    <property type="entry name" value="P-loop containing nucleoside triphosphate hydrolases"/>
    <property type="match status" value="1"/>
</dbReference>
<dbReference type="PANTHER" id="PTHR24221:SF397">
    <property type="entry name" value="ABC TRANSPORTER, ATP-BINDING TRANSMEMBRANE PROTEIN"/>
    <property type="match status" value="1"/>
</dbReference>
<feature type="domain" description="ABC transmembrane type-1" evidence="10">
    <location>
        <begin position="22"/>
        <end position="301"/>
    </location>
</feature>
<organism evidence="11 12">
    <name type="scientific">Ruminococcus albus 8</name>
    <dbReference type="NCBI Taxonomy" id="246199"/>
    <lineage>
        <taxon>Bacteria</taxon>
        <taxon>Bacillati</taxon>
        <taxon>Bacillota</taxon>
        <taxon>Clostridia</taxon>
        <taxon>Eubacteriales</taxon>
        <taxon>Oscillospiraceae</taxon>
        <taxon>Ruminococcus</taxon>
    </lineage>
</organism>
<dbReference type="GO" id="GO:0005886">
    <property type="term" value="C:plasma membrane"/>
    <property type="evidence" value="ECO:0007669"/>
    <property type="project" value="UniProtKB-SubCell"/>
</dbReference>
<accession>E9SC00</accession>
<evidence type="ECO:0000313" key="12">
    <source>
        <dbReference type="Proteomes" id="UP000004259"/>
    </source>
</evidence>
<feature type="transmembrane region" description="Helical" evidence="8">
    <location>
        <begin position="134"/>
        <end position="154"/>
    </location>
</feature>
<dbReference type="eggNOG" id="COG1132">
    <property type="taxonomic scope" value="Bacteria"/>
</dbReference>
<dbReference type="GO" id="GO:0140359">
    <property type="term" value="F:ABC-type transporter activity"/>
    <property type="evidence" value="ECO:0007669"/>
    <property type="project" value="InterPro"/>
</dbReference>
<dbReference type="Pfam" id="PF00664">
    <property type="entry name" value="ABC_membrane"/>
    <property type="match status" value="1"/>
</dbReference>
<dbReference type="GO" id="GO:0005524">
    <property type="term" value="F:ATP binding"/>
    <property type="evidence" value="ECO:0007669"/>
    <property type="project" value="UniProtKB-KW"/>
</dbReference>
<name>E9SC00_RUMAL</name>
<dbReference type="STRING" id="246199.CUS_6816"/>
<evidence type="ECO:0000256" key="1">
    <source>
        <dbReference type="ARBA" id="ARBA00004651"/>
    </source>
</evidence>
<dbReference type="RefSeq" id="WP_002849225.1">
    <property type="nucleotide sequence ID" value="NZ_ADKM02000075.1"/>
</dbReference>
<dbReference type="InterPro" id="IPR011527">
    <property type="entry name" value="ABC1_TM_dom"/>
</dbReference>
<comment type="caution">
    <text evidence="11">The sequence shown here is derived from an EMBL/GenBank/DDBJ whole genome shotgun (WGS) entry which is preliminary data.</text>
</comment>
<dbReference type="InterPro" id="IPR003439">
    <property type="entry name" value="ABC_transporter-like_ATP-bd"/>
</dbReference>
<dbReference type="Pfam" id="PF00005">
    <property type="entry name" value="ABC_tran"/>
    <property type="match status" value="1"/>
</dbReference>
<feature type="transmembrane region" description="Helical" evidence="8">
    <location>
        <begin position="250"/>
        <end position="268"/>
    </location>
</feature>
<dbReference type="OrthoDB" id="9762778at2"/>
<evidence type="ECO:0000313" key="11">
    <source>
        <dbReference type="EMBL" id="EGC03124.1"/>
    </source>
</evidence>
<dbReference type="InterPro" id="IPR039421">
    <property type="entry name" value="Type_1_exporter"/>
</dbReference>
<dbReference type="GO" id="GO:0034040">
    <property type="term" value="F:ATPase-coupled lipid transmembrane transporter activity"/>
    <property type="evidence" value="ECO:0007669"/>
    <property type="project" value="TreeGrafter"/>
</dbReference>
<keyword evidence="2" id="KW-0813">Transport</keyword>
<keyword evidence="5 11" id="KW-0067">ATP-binding</keyword>
<dbReference type="InterPro" id="IPR003593">
    <property type="entry name" value="AAA+_ATPase"/>
</dbReference>
<protein>
    <submittedName>
        <fullName evidence="11">ABC transporter, ATP-binding protein</fullName>
    </submittedName>
</protein>
<dbReference type="GO" id="GO:0016887">
    <property type="term" value="F:ATP hydrolysis activity"/>
    <property type="evidence" value="ECO:0007669"/>
    <property type="project" value="InterPro"/>
</dbReference>
<feature type="transmembrane region" description="Helical" evidence="8">
    <location>
        <begin position="23"/>
        <end position="44"/>
    </location>
</feature>